<name>A0A814L011_9BILA</name>
<comment type="caution">
    <text evidence="2">The sequence shown here is derived from an EMBL/GenBank/DDBJ whole genome shotgun (WGS) entry which is preliminary data.</text>
</comment>
<feature type="domain" description="G" evidence="1">
    <location>
        <begin position="93"/>
        <end position="174"/>
    </location>
</feature>
<dbReference type="Gene3D" id="3.40.50.300">
    <property type="entry name" value="P-loop containing nucleotide triphosphate hydrolases"/>
    <property type="match status" value="2"/>
</dbReference>
<evidence type="ECO:0000313" key="2">
    <source>
        <dbReference type="EMBL" id="CAF1058275.1"/>
    </source>
</evidence>
<dbReference type="SUPFAM" id="SSF52540">
    <property type="entry name" value="P-loop containing nucleoside triphosphate hydrolases"/>
    <property type="match status" value="2"/>
</dbReference>
<accession>A0A814L011</accession>
<dbReference type="CDD" id="cd00882">
    <property type="entry name" value="Ras_like_GTPase"/>
    <property type="match status" value="1"/>
</dbReference>
<dbReference type="Pfam" id="PF01926">
    <property type="entry name" value="MMR_HSR1"/>
    <property type="match status" value="1"/>
</dbReference>
<evidence type="ECO:0000259" key="1">
    <source>
        <dbReference type="Pfam" id="PF01926"/>
    </source>
</evidence>
<evidence type="ECO:0000313" key="3">
    <source>
        <dbReference type="Proteomes" id="UP000663860"/>
    </source>
</evidence>
<dbReference type="PANTHER" id="PTHR18884">
    <property type="entry name" value="SEPTIN"/>
    <property type="match status" value="1"/>
</dbReference>
<sequence>MRSSSITSESVIGVAAENLRKSIYGCEKDNPQFVVDHAKKKLQEFTFVVCGAPKTGKSTLINAIINKDVAPTRIGPGAVTLETKCYSLEEFTFVVCGAPKTGKSTLINAIINKDVAPTRIGPGAVTLETKCYSLEGNCPDKTDEQTGDIVQEGEKFRINIWDTKGITTWDNSIIDIIEEKHPMCMIICASPGSFAKDDILRSLIDRCVNLNIFVALVCTNQYIDSDEKRIKIMQEFDDLLKVYNTERREENEIIYYGKIGLIAMVNSIPYSNTRLNIYKTKCGVNSLIYGIMKSLNEEQLLGWCYTLMENEGFWSQMNTQIQDFFAQKFTYGKSILWSMSKVRTWFKT</sequence>
<dbReference type="AlphaFoldDB" id="A0A814L011"/>
<dbReference type="InterPro" id="IPR006073">
    <property type="entry name" value="GTP-bd"/>
</dbReference>
<dbReference type="EMBL" id="CAJNOE010000217">
    <property type="protein sequence ID" value="CAF1058275.1"/>
    <property type="molecule type" value="Genomic_DNA"/>
</dbReference>
<organism evidence="2 3">
    <name type="scientific">Adineta steineri</name>
    <dbReference type="NCBI Taxonomy" id="433720"/>
    <lineage>
        <taxon>Eukaryota</taxon>
        <taxon>Metazoa</taxon>
        <taxon>Spiralia</taxon>
        <taxon>Gnathifera</taxon>
        <taxon>Rotifera</taxon>
        <taxon>Eurotatoria</taxon>
        <taxon>Bdelloidea</taxon>
        <taxon>Adinetida</taxon>
        <taxon>Adinetidae</taxon>
        <taxon>Adineta</taxon>
    </lineage>
</organism>
<dbReference type="InterPro" id="IPR027417">
    <property type="entry name" value="P-loop_NTPase"/>
</dbReference>
<proteinExistence type="predicted"/>
<dbReference type="Proteomes" id="UP000663860">
    <property type="component" value="Unassembled WGS sequence"/>
</dbReference>
<protein>
    <recommendedName>
        <fullName evidence="1">G domain-containing protein</fullName>
    </recommendedName>
</protein>
<dbReference type="GO" id="GO:0005525">
    <property type="term" value="F:GTP binding"/>
    <property type="evidence" value="ECO:0007669"/>
    <property type="project" value="InterPro"/>
</dbReference>
<gene>
    <name evidence="2" type="ORF">IZO911_LOCUS20728</name>
</gene>
<reference evidence="2" key="1">
    <citation type="submission" date="2021-02" db="EMBL/GenBank/DDBJ databases">
        <authorList>
            <person name="Nowell W R."/>
        </authorList>
    </citation>
    <scope>NUCLEOTIDE SEQUENCE</scope>
</reference>